<dbReference type="EMBL" id="CAUYUJ010020045">
    <property type="protein sequence ID" value="CAK0895463.1"/>
    <property type="molecule type" value="Genomic_DNA"/>
</dbReference>
<comment type="caution">
    <text evidence="1">The sequence shown here is derived from an EMBL/GenBank/DDBJ whole genome shotgun (WGS) entry which is preliminary data.</text>
</comment>
<accession>A0ABN9XCB8</accession>
<protein>
    <submittedName>
        <fullName evidence="1">Uncharacterized protein</fullName>
    </submittedName>
</protein>
<reference evidence="1" key="1">
    <citation type="submission" date="2023-10" db="EMBL/GenBank/DDBJ databases">
        <authorList>
            <person name="Chen Y."/>
            <person name="Shah S."/>
            <person name="Dougan E. K."/>
            <person name="Thang M."/>
            <person name="Chan C."/>
        </authorList>
    </citation>
    <scope>NUCLEOTIDE SEQUENCE [LARGE SCALE GENOMIC DNA]</scope>
</reference>
<evidence type="ECO:0000313" key="1">
    <source>
        <dbReference type="EMBL" id="CAK0895463.1"/>
    </source>
</evidence>
<organism evidence="1 2">
    <name type="scientific">Prorocentrum cordatum</name>
    <dbReference type="NCBI Taxonomy" id="2364126"/>
    <lineage>
        <taxon>Eukaryota</taxon>
        <taxon>Sar</taxon>
        <taxon>Alveolata</taxon>
        <taxon>Dinophyceae</taxon>
        <taxon>Prorocentrales</taxon>
        <taxon>Prorocentraceae</taxon>
        <taxon>Prorocentrum</taxon>
    </lineage>
</organism>
<name>A0ABN9XCB8_9DINO</name>
<sequence length="105" mass="12347">MMFLHGVGGNVRKRGGSFKEWGLRLWCRGFLRVSWNLAKDMCEFIRVVDAEIYDEWRNAARPWRGVRACLCAYGVMWDRIRADASGFLRMSFCFRESRKMKGTGR</sequence>
<dbReference type="Proteomes" id="UP001189429">
    <property type="component" value="Unassembled WGS sequence"/>
</dbReference>
<gene>
    <name evidence="1" type="ORF">PCOR1329_LOCUS74202</name>
</gene>
<evidence type="ECO:0000313" key="2">
    <source>
        <dbReference type="Proteomes" id="UP001189429"/>
    </source>
</evidence>
<proteinExistence type="predicted"/>
<keyword evidence="2" id="KW-1185">Reference proteome</keyword>